<dbReference type="GO" id="GO:0046655">
    <property type="term" value="P:folic acid metabolic process"/>
    <property type="evidence" value="ECO:0007669"/>
    <property type="project" value="TreeGrafter"/>
</dbReference>
<dbReference type="GO" id="GO:0046452">
    <property type="term" value="P:dihydrofolate metabolic process"/>
    <property type="evidence" value="ECO:0007669"/>
    <property type="project" value="TreeGrafter"/>
</dbReference>
<proteinExistence type="inferred from homology"/>
<dbReference type="InterPro" id="IPR012259">
    <property type="entry name" value="DHFR"/>
</dbReference>
<comment type="similarity">
    <text evidence="2 8">Belongs to the dihydrofolate reductase family.</text>
</comment>
<dbReference type="InterPro" id="IPR001796">
    <property type="entry name" value="DHFR_dom"/>
</dbReference>
<evidence type="ECO:0000256" key="4">
    <source>
        <dbReference type="ARBA" id="ARBA00022563"/>
    </source>
</evidence>
<dbReference type="AlphaFoldDB" id="A0A4V2Z4Z1"/>
<dbReference type="GO" id="GO:0006730">
    <property type="term" value="P:one-carbon metabolic process"/>
    <property type="evidence" value="ECO:0007669"/>
    <property type="project" value="UniProtKB-KW"/>
</dbReference>
<keyword evidence="5 8" id="KW-0521">NADP</keyword>
<dbReference type="Proteomes" id="UP000294850">
    <property type="component" value="Unassembled WGS sequence"/>
</dbReference>
<dbReference type="InterPro" id="IPR024072">
    <property type="entry name" value="DHFR-like_dom_sf"/>
</dbReference>
<name>A0A4V2Z4Z1_9BACT</name>
<evidence type="ECO:0000256" key="5">
    <source>
        <dbReference type="ARBA" id="ARBA00022857"/>
    </source>
</evidence>
<gene>
    <name evidence="10" type="ORF">E0F88_03355</name>
</gene>
<dbReference type="SUPFAM" id="SSF53597">
    <property type="entry name" value="Dihydrofolate reductase-like"/>
    <property type="match status" value="1"/>
</dbReference>
<dbReference type="Gene3D" id="3.40.430.10">
    <property type="entry name" value="Dihydrofolate Reductase, subunit A"/>
    <property type="match status" value="1"/>
</dbReference>
<evidence type="ECO:0000256" key="2">
    <source>
        <dbReference type="ARBA" id="ARBA00009539"/>
    </source>
</evidence>
<dbReference type="PIRSF" id="PIRSF000194">
    <property type="entry name" value="DHFR"/>
    <property type="match status" value="1"/>
</dbReference>
<dbReference type="FunFam" id="3.40.430.10:FF:000001">
    <property type="entry name" value="Dihydrofolate reductase"/>
    <property type="match status" value="1"/>
</dbReference>
<evidence type="ECO:0000256" key="3">
    <source>
        <dbReference type="ARBA" id="ARBA00012856"/>
    </source>
</evidence>
<dbReference type="GO" id="GO:0046654">
    <property type="term" value="P:tetrahydrofolate biosynthetic process"/>
    <property type="evidence" value="ECO:0007669"/>
    <property type="project" value="UniProtKB-UniPathway"/>
</dbReference>
<comment type="function">
    <text evidence="7 8">Key enzyme in folate metabolism. Catalyzes an essential reaction for de novo glycine and purine synthesis, and for DNA precursor synthesis.</text>
</comment>
<evidence type="ECO:0000256" key="7">
    <source>
        <dbReference type="ARBA" id="ARBA00025067"/>
    </source>
</evidence>
<dbReference type="UniPathway" id="UPA00077">
    <property type="reaction ID" value="UER00158"/>
</dbReference>
<dbReference type="GO" id="GO:0005829">
    <property type="term" value="C:cytosol"/>
    <property type="evidence" value="ECO:0007669"/>
    <property type="project" value="TreeGrafter"/>
</dbReference>
<keyword evidence="6 8" id="KW-0560">Oxidoreductase</keyword>
<dbReference type="EC" id="1.5.1.3" evidence="3 8"/>
<dbReference type="EMBL" id="SMFL01000001">
    <property type="protein sequence ID" value="TDE18588.1"/>
    <property type="molecule type" value="Genomic_DNA"/>
</dbReference>
<sequence>MLISIIVAVSENRVIGKDNQLLWRLPDDLKRFKKLTFGHPIIMGRKTFDSIGKPLPGRTSIVVTRDRNFSMEGVIAVHSVREALEEAEKLETDETFIIGGGELYSLTLALADRLYITEVNTIISGDTYFNITNPDEWIETERTVHQADDKHKFTFNFVDYARKRD</sequence>
<dbReference type="PROSITE" id="PS51330">
    <property type="entry name" value="DHFR_2"/>
    <property type="match status" value="1"/>
</dbReference>
<dbReference type="GO" id="GO:0070401">
    <property type="term" value="F:NADP+ binding"/>
    <property type="evidence" value="ECO:0007669"/>
    <property type="project" value="UniProtKB-ARBA"/>
</dbReference>
<evidence type="ECO:0000256" key="1">
    <source>
        <dbReference type="ARBA" id="ARBA00004903"/>
    </source>
</evidence>
<evidence type="ECO:0000313" key="10">
    <source>
        <dbReference type="EMBL" id="TDE18588.1"/>
    </source>
</evidence>
<dbReference type="PRINTS" id="PR00070">
    <property type="entry name" value="DHFR"/>
</dbReference>
<accession>A0A4V2Z4Z1</accession>
<keyword evidence="4 8" id="KW-0554">One-carbon metabolism</keyword>
<comment type="pathway">
    <text evidence="1 8">Cofactor biosynthesis; tetrahydrofolate biosynthesis; 5,6,7,8-tetrahydrofolate from 7,8-dihydrofolate: step 1/1.</text>
</comment>
<organism evidence="10 11">
    <name type="scientific">Dyadobacter psychrotolerans</name>
    <dbReference type="NCBI Taxonomy" id="2541721"/>
    <lineage>
        <taxon>Bacteria</taxon>
        <taxon>Pseudomonadati</taxon>
        <taxon>Bacteroidota</taxon>
        <taxon>Cytophagia</taxon>
        <taxon>Cytophagales</taxon>
        <taxon>Spirosomataceae</taxon>
        <taxon>Dyadobacter</taxon>
    </lineage>
</organism>
<dbReference type="RefSeq" id="WP_131956637.1">
    <property type="nucleotide sequence ID" value="NZ_SMFL01000001.1"/>
</dbReference>
<comment type="catalytic activity">
    <reaction evidence="8">
        <text>(6S)-5,6,7,8-tetrahydrofolate + NADP(+) = 7,8-dihydrofolate + NADPH + H(+)</text>
        <dbReference type="Rhea" id="RHEA:15009"/>
        <dbReference type="ChEBI" id="CHEBI:15378"/>
        <dbReference type="ChEBI" id="CHEBI:57451"/>
        <dbReference type="ChEBI" id="CHEBI:57453"/>
        <dbReference type="ChEBI" id="CHEBI:57783"/>
        <dbReference type="ChEBI" id="CHEBI:58349"/>
        <dbReference type="EC" id="1.5.1.3"/>
    </reaction>
</comment>
<comment type="caution">
    <text evidence="10">The sequence shown here is derived from an EMBL/GenBank/DDBJ whole genome shotgun (WGS) entry which is preliminary data.</text>
</comment>
<evidence type="ECO:0000313" key="11">
    <source>
        <dbReference type="Proteomes" id="UP000294850"/>
    </source>
</evidence>
<dbReference type="CDD" id="cd00209">
    <property type="entry name" value="DHFR"/>
    <property type="match status" value="1"/>
</dbReference>
<dbReference type="PANTHER" id="PTHR48069:SF3">
    <property type="entry name" value="DIHYDROFOLATE REDUCTASE"/>
    <property type="match status" value="1"/>
</dbReference>
<keyword evidence="11" id="KW-1185">Reference proteome</keyword>
<dbReference type="GO" id="GO:0004146">
    <property type="term" value="F:dihydrofolate reductase activity"/>
    <property type="evidence" value="ECO:0007669"/>
    <property type="project" value="UniProtKB-EC"/>
</dbReference>
<evidence type="ECO:0000256" key="8">
    <source>
        <dbReference type="PIRNR" id="PIRNR000194"/>
    </source>
</evidence>
<dbReference type="OrthoDB" id="9804315at2"/>
<evidence type="ECO:0000259" key="9">
    <source>
        <dbReference type="PROSITE" id="PS51330"/>
    </source>
</evidence>
<evidence type="ECO:0000256" key="6">
    <source>
        <dbReference type="ARBA" id="ARBA00023002"/>
    </source>
</evidence>
<protein>
    <recommendedName>
        <fullName evidence="3 8">Dihydrofolate reductase</fullName>
        <ecNumber evidence="3 8">1.5.1.3</ecNumber>
    </recommendedName>
</protein>
<reference evidence="10 11" key="1">
    <citation type="submission" date="2019-03" db="EMBL/GenBank/DDBJ databases">
        <title>Dyadobacter AR-3-6 sp. nov., isolated from arctic soil.</title>
        <authorList>
            <person name="Chaudhary D.K."/>
        </authorList>
    </citation>
    <scope>NUCLEOTIDE SEQUENCE [LARGE SCALE GENOMIC DNA]</scope>
    <source>
        <strain evidence="10 11">AR-3-6</strain>
    </source>
</reference>
<dbReference type="Pfam" id="PF00186">
    <property type="entry name" value="DHFR_1"/>
    <property type="match status" value="1"/>
</dbReference>
<dbReference type="PANTHER" id="PTHR48069">
    <property type="entry name" value="DIHYDROFOLATE REDUCTASE"/>
    <property type="match status" value="1"/>
</dbReference>
<feature type="domain" description="DHFR" evidence="9">
    <location>
        <begin position="2"/>
        <end position="162"/>
    </location>
</feature>